<dbReference type="Proteomes" id="UP001251217">
    <property type="component" value="Unassembled WGS sequence"/>
</dbReference>
<evidence type="ECO:0000313" key="1">
    <source>
        <dbReference type="EMBL" id="MDR7170087.1"/>
    </source>
</evidence>
<dbReference type="RefSeq" id="WP_310403755.1">
    <property type="nucleotide sequence ID" value="NZ_JAVDWW010000006.1"/>
</dbReference>
<dbReference type="SUPFAM" id="SSF56801">
    <property type="entry name" value="Acetyl-CoA synthetase-like"/>
    <property type="match status" value="1"/>
</dbReference>
<name>A0ABU1XJE4_9NOCA</name>
<reference evidence="1 2" key="1">
    <citation type="submission" date="2023-07" db="EMBL/GenBank/DDBJ databases">
        <title>Sorghum-associated microbial communities from plants grown in Nebraska, USA.</title>
        <authorList>
            <person name="Schachtman D."/>
        </authorList>
    </citation>
    <scope>NUCLEOTIDE SEQUENCE [LARGE SCALE GENOMIC DNA]</scope>
    <source>
        <strain evidence="1 2">4272</strain>
    </source>
</reference>
<evidence type="ECO:0000313" key="2">
    <source>
        <dbReference type="Proteomes" id="UP001251217"/>
    </source>
</evidence>
<keyword evidence="2" id="KW-1185">Reference proteome</keyword>
<protein>
    <submittedName>
        <fullName evidence="1">Acyl-CoA synthetase (AMP-forming)/AMP-acid ligase II</fullName>
    </submittedName>
</protein>
<organism evidence="1 2">
    <name type="scientific">Nocardia kruczakiae</name>
    <dbReference type="NCBI Taxonomy" id="261477"/>
    <lineage>
        <taxon>Bacteria</taxon>
        <taxon>Bacillati</taxon>
        <taxon>Actinomycetota</taxon>
        <taxon>Actinomycetes</taxon>
        <taxon>Mycobacteriales</taxon>
        <taxon>Nocardiaceae</taxon>
        <taxon>Nocardia</taxon>
    </lineage>
</organism>
<dbReference type="Gene3D" id="3.40.50.980">
    <property type="match status" value="1"/>
</dbReference>
<dbReference type="GO" id="GO:0016874">
    <property type="term" value="F:ligase activity"/>
    <property type="evidence" value="ECO:0007669"/>
    <property type="project" value="UniProtKB-KW"/>
</dbReference>
<proteinExistence type="predicted"/>
<keyword evidence="1" id="KW-0436">Ligase</keyword>
<gene>
    <name evidence="1" type="ORF">J2W56_003838</name>
</gene>
<dbReference type="EMBL" id="JAVDWW010000006">
    <property type="protein sequence ID" value="MDR7170087.1"/>
    <property type="molecule type" value="Genomic_DNA"/>
</dbReference>
<accession>A0ABU1XJE4</accession>
<sequence length="41" mass="4702">MSLDPRTHTIDGVLHRSAAKVPGRTALTFDGRSYTYRELRR</sequence>
<comment type="caution">
    <text evidence="1">The sequence shown here is derived from an EMBL/GenBank/DDBJ whole genome shotgun (WGS) entry which is preliminary data.</text>
</comment>